<feature type="domain" description="CN hydrolase" evidence="3">
    <location>
        <begin position="14"/>
        <end position="259"/>
    </location>
</feature>
<protein>
    <recommendedName>
        <fullName evidence="2">Formamidase</fullName>
        <ecNumber evidence="2">3.5.1.49</ecNumber>
    </recommendedName>
    <alternativeName>
        <fullName evidence="2">Formamide amidohydrolase</fullName>
    </alternativeName>
</protein>
<dbReference type="EC" id="3.5.1.49" evidence="2"/>
<evidence type="ECO:0000256" key="2">
    <source>
        <dbReference type="HAMAP-Rule" id="MF_01243"/>
    </source>
</evidence>
<evidence type="ECO:0000259" key="3">
    <source>
        <dbReference type="PROSITE" id="PS50263"/>
    </source>
</evidence>
<dbReference type="InterPro" id="IPR050345">
    <property type="entry name" value="Aliph_Amidase/BUP"/>
</dbReference>
<dbReference type="NCBIfam" id="NF009803">
    <property type="entry name" value="PRK13287.1"/>
    <property type="match status" value="1"/>
</dbReference>
<comment type="similarity">
    <text evidence="2">Belongs to the carbon-nitrogen hydrolase superfamily. Aliphatic amidase family.</text>
</comment>
<feature type="active site" description="Nucleophile" evidence="2">
    <location>
        <position position="164"/>
    </location>
</feature>
<gene>
    <name evidence="2 4" type="primary">amiF</name>
    <name evidence="4" type="ORF">AFA91_22755</name>
</gene>
<dbReference type="HAMAP" id="MF_01243">
    <property type="entry name" value="Formamidase"/>
    <property type="match status" value="1"/>
</dbReference>
<dbReference type="InterPro" id="IPR003010">
    <property type="entry name" value="C-N_Hydrolase"/>
</dbReference>
<dbReference type="PANTHER" id="PTHR43674:SF15">
    <property type="entry name" value="FORMAMIDASE"/>
    <property type="match status" value="1"/>
</dbReference>
<dbReference type="GO" id="GO:0033388">
    <property type="term" value="P:putrescine biosynthetic process from arginine"/>
    <property type="evidence" value="ECO:0007669"/>
    <property type="project" value="TreeGrafter"/>
</dbReference>
<evidence type="ECO:0000256" key="1">
    <source>
        <dbReference type="ARBA" id="ARBA00022801"/>
    </source>
</evidence>
<dbReference type="PATRIC" id="fig|134601.6.peg.4699"/>
<dbReference type="STRING" id="134601.AFA91_22755"/>
<organism evidence="4 5">
    <name type="scientific">Mycolicibacterium goodii</name>
    <name type="common">Mycobacterium goodii</name>
    <dbReference type="NCBI Taxonomy" id="134601"/>
    <lineage>
        <taxon>Bacteria</taxon>
        <taxon>Bacillati</taxon>
        <taxon>Actinomycetota</taxon>
        <taxon>Actinomycetes</taxon>
        <taxon>Mycobacteriales</taxon>
        <taxon>Mycobacteriaceae</taxon>
        <taxon>Mycolicibacterium</taxon>
    </lineage>
</organism>
<keyword evidence="1 2" id="KW-0378">Hydrolase</keyword>
<dbReference type="PROSITE" id="PS50263">
    <property type="entry name" value="CN_HYDROLASE"/>
    <property type="match status" value="1"/>
</dbReference>
<name>A0A0K0XA45_MYCGD</name>
<dbReference type="SUPFAM" id="SSF56317">
    <property type="entry name" value="Carbon-nitrogen hydrolase"/>
    <property type="match status" value="1"/>
</dbReference>
<dbReference type="OrthoDB" id="9811121at2"/>
<dbReference type="Proteomes" id="UP000062255">
    <property type="component" value="Chromosome"/>
</dbReference>
<dbReference type="RefSeq" id="WP_049746696.1">
    <property type="nucleotide sequence ID" value="NZ_CP012150.1"/>
</dbReference>
<comment type="function">
    <text evidence="2">Is an aliphatic amidase with a restricted substrate specificity, as it only hydrolyzes formamide.</text>
</comment>
<comment type="catalytic activity">
    <reaction evidence="2">
        <text>formamide + H2O = formate + NH4(+)</text>
        <dbReference type="Rhea" id="RHEA:21948"/>
        <dbReference type="ChEBI" id="CHEBI:15377"/>
        <dbReference type="ChEBI" id="CHEBI:15740"/>
        <dbReference type="ChEBI" id="CHEBI:16397"/>
        <dbReference type="ChEBI" id="CHEBI:28938"/>
        <dbReference type="EC" id="3.5.1.49"/>
    </reaction>
</comment>
<dbReference type="InterPro" id="IPR036526">
    <property type="entry name" value="C-N_Hydrolase_sf"/>
</dbReference>
<dbReference type="GO" id="GO:0004328">
    <property type="term" value="F:formamidase activity"/>
    <property type="evidence" value="ECO:0007669"/>
    <property type="project" value="UniProtKB-UniRule"/>
</dbReference>
<dbReference type="Gene3D" id="3.60.110.10">
    <property type="entry name" value="Carbon-nitrogen hydrolase"/>
    <property type="match status" value="1"/>
</dbReference>
<dbReference type="GO" id="GO:0050126">
    <property type="term" value="F:N-carbamoylputrescine amidase activity"/>
    <property type="evidence" value="ECO:0007669"/>
    <property type="project" value="TreeGrafter"/>
</dbReference>
<evidence type="ECO:0000313" key="5">
    <source>
        <dbReference type="Proteomes" id="UP000062255"/>
    </source>
</evidence>
<reference evidence="4 5" key="1">
    <citation type="submission" date="2015-07" db="EMBL/GenBank/DDBJ databases">
        <title>Complete genome sequence of Mycobacterium goodii X7B, a facultative thermophilic biodesulfurizing bacterium.</title>
        <authorList>
            <person name="Yu B."/>
            <person name="Li F."/>
            <person name="Xu P."/>
        </authorList>
    </citation>
    <scope>NUCLEOTIDE SEQUENCE [LARGE SCALE GENOMIC DNA]</scope>
    <source>
        <strain evidence="4 5">X7B</strain>
    </source>
</reference>
<feature type="active site" description="Proton donor" evidence="2">
    <location>
        <position position="131"/>
    </location>
</feature>
<dbReference type="KEGG" id="mgo:AFA91_22755"/>
<accession>A0A0K0XA45</accession>
<dbReference type="Pfam" id="PF00795">
    <property type="entry name" value="CN_hydrolase"/>
    <property type="match status" value="1"/>
</dbReference>
<evidence type="ECO:0000313" key="4">
    <source>
        <dbReference type="EMBL" id="AKS34246.1"/>
    </source>
</evidence>
<dbReference type="PANTHER" id="PTHR43674">
    <property type="entry name" value="NITRILASE C965.09-RELATED"/>
    <property type="match status" value="1"/>
</dbReference>
<feature type="active site" description="Proton acceptor" evidence="2">
    <location>
        <position position="60"/>
    </location>
</feature>
<proteinExistence type="inferred from homology"/>
<dbReference type="AlphaFoldDB" id="A0A0K0XA45"/>
<sequence>MTGLDGLNPTPGALVLGLVQARVPIVREPGDLKSTAERLASIVAGAKKGMPSIDLVVMPEYSINGLDPDTWLDDSLLCDRDGPEMTLLADACRDAGVWGCFSIMERNPDGAPWNSGIIVDDQGRERLYYRKMHPWVPAEPWAPGDLGVPVCDGPSGSRLALIICHDGMLPEMAREAAYQGANVILRTAGYTYPIQHSWRITNQTNAFHNLAYTASVALAGPDQNNIWSQGEAMVCDVDGTVLVSGDGTPDRVVTAEVIPSRADEARCTWGVENNIYQLGHRGYTAVTGGARDCPYTFMQDLVAGNYRLPWEDEVRHVDGTGAGWGAPQTVRAK</sequence>
<dbReference type="EMBL" id="CP012150">
    <property type="protein sequence ID" value="AKS34246.1"/>
    <property type="molecule type" value="Genomic_DNA"/>
</dbReference>
<dbReference type="InterPro" id="IPR022843">
    <property type="entry name" value="Formamidase"/>
</dbReference>
<dbReference type="CDD" id="cd07565">
    <property type="entry name" value="aliphatic_amidase"/>
    <property type="match status" value="1"/>
</dbReference>